<name>A0A1F4UR02_UNCKA</name>
<comment type="similarity">
    <text evidence="1">Belongs to the spermidine/spermine synthase family.</text>
</comment>
<evidence type="ECO:0000313" key="7">
    <source>
        <dbReference type="Proteomes" id="UP000176608"/>
    </source>
</evidence>
<sequence>MVFENLQFPKRIYHTTSDYNERIEVFQAGKTRSLAVNNSVQSTNWDSPFVKKRVWGKMVDFVKEQRPEATSVLILGLGGGTVCHLFSKEMPKLQMVVVEIDKVMIDVAKEFFDLDEITNLKVICADAFRIISEPEKFDLHPSSFDVVIVDFYCGDKYPELATSGGFLIGIKRFVRPGGLIVFNRVYYGHHQRDVDEFYDLIKEAYGNVGNVAIPGRTNSDNILIYAEV</sequence>
<comment type="caution">
    <text evidence="6">The sequence shown here is derived from an EMBL/GenBank/DDBJ whole genome shotgun (WGS) entry which is preliminary data.</text>
</comment>
<evidence type="ECO:0000256" key="4">
    <source>
        <dbReference type="PROSITE-ProRule" id="PRU00354"/>
    </source>
</evidence>
<dbReference type="GO" id="GO:0006596">
    <property type="term" value="P:polyamine biosynthetic process"/>
    <property type="evidence" value="ECO:0007669"/>
    <property type="project" value="UniProtKB-UniRule"/>
</dbReference>
<evidence type="ECO:0000313" key="6">
    <source>
        <dbReference type="EMBL" id="OGC47322.1"/>
    </source>
</evidence>
<keyword evidence="3 4" id="KW-0620">Polyamine biosynthesis</keyword>
<dbReference type="CDD" id="cd02440">
    <property type="entry name" value="AdoMet_MTases"/>
    <property type="match status" value="1"/>
</dbReference>
<dbReference type="Gene3D" id="3.40.50.150">
    <property type="entry name" value="Vaccinia Virus protein VP39"/>
    <property type="match status" value="1"/>
</dbReference>
<proteinExistence type="inferred from homology"/>
<accession>A0A1F4UR02</accession>
<dbReference type="EMBL" id="MEVA01000013">
    <property type="protein sequence ID" value="OGC47322.1"/>
    <property type="molecule type" value="Genomic_DNA"/>
</dbReference>
<dbReference type="InterPro" id="IPR029063">
    <property type="entry name" value="SAM-dependent_MTases_sf"/>
</dbReference>
<keyword evidence="2 4" id="KW-0808">Transferase</keyword>
<dbReference type="GO" id="GO:0016740">
    <property type="term" value="F:transferase activity"/>
    <property type="evidence" value="ECO:0007669"/>
    <property type="project" value="UniProtKB-UniRule"/>
</dbReference>
<organism evidence="6 7">
    <name type="scientific">candidate division WWE3 bacterium RIFCSPHIGHO2_01_FULL_42_13</name>
    <dbReference type="NCBI Taxonomy" id="1802617"/>
    <lineage>
        <taxon>Bacteria</taxon>
        <taxon>Katanobacteria</taxon>
    </lineage>
</organism>
<dbReference type="InterPro" id="IPR030374">
    <property type="entry name" value="PABS"/>
</dbReference>
<feature type="active site" description="Proton acceptor" evidence="4">
    <location>
        <position position="150"/>
    </location>
</feature>
<reference evidence="6 7" key="1">
    <citation type="journal article" date="2016" name="Nat. Commun.">
        <title>Thousands of microbial genomes shed light on interconnected biogeochemical processes in an aquifer system.</title>
        <authorList>
            <person name="Anantharaman K."/>
            <person name="Brown C.T."/>
            <person name="Hug L.A."/>
            <person name="Sharon I."/>
            <person name="Castelle C.J."/>
            <person name="Probst A.J."/>
            <person name="Thomas B.C."/>
            <person name="Singh A."/>
            <person name="Wilkins M.J."/>
            <person name="Karaoz U."/>
            <person name="Brodie E.L."/>
            <person name="Williams K.H."/>
            <person name="Hubbard S.S."/>
            <person name="Banfield J.F."/>
        </authorList>
    </citation>
    <scope>NUCLEOTIDE SEQUENCE [LARGE SCALE GENOMIC DNA]</scope>
</reference>
<evidence type="ECO:0000256" key="2">
    <source>
        <dbReference type="ARBA" id="ARBA00022679"/>
    </source>
</evidence>
<dbReference type="Proteomes" id="UP000176608">
    <property type="component" value="Unassembled WGS sequence"/>
</dbReference>
<dbReference type="SUPFAM" id="SSF53335">
    <property type="entry name" value="S-adenosyl-L-methionine-dependent methyltransferases"/>
    <property type="match status" value="1"/>
</dbReference>
<dbReference type="PROSITE" id="PS51006">
    <property type="entry name" value="PABS_2"/>
    <property type="match status" value="1"/>
</dbReference>
<dbReference type="AlphaFoldDB" id="A0A1F4UR02"/>
<evidence type="ECO:0000259" key="5">
    <source>
        <dbReference type="PROSITE" id="PS51006"/>
    </source>
</evidence>
<dbReference type="STRING" id="1802617.A2886_00045"/>
<evidence type="ECO:0000256" key="3">
    <source>
        <dbReference type="ARBA" id="ARBA00023115"/>
    </source>
</evidence>
<dbReference type="Pfam" id="PF01564">
    <property type="entry name" value="Spermine_synth"/>
    <property type="match status" value="1"/>
</dbReference>
<feature type="domain" description="PABS" evidence="5">
    <location>
        <begin position="1"/>
        <end position="228"/>
    </location>
</feature>
<evidence type="ECO:0000256" key="1">
    <source>
        <dbReference type="ARBA" id="ARBA00007867"/>
    </source>
</evidence>
<dbReference type="PANTHER" id="PTHR43317">
    <property type="entry name" value="THERMOSPERMINE SYNTHASE ACAULIS5"/>
    <property type="match status" value="1"/>
</dbReference>
<protein>
    <recommendedName>
        <fullName evidence="5">PABS domain-containing protein</fullName>
    </recommendedName>
</protein>
<gene>
    <name evidence="6" type="ORF">A2886_00045</name>
</gene>
<dbReference type="PANTHER" id="PTHR43317:SF1">
    <property type="entry name" value="THERMOSPERMINE SYNTHASE ACAULIS5"/>
    <property type="match status" value="1"/>
</dbReference>